<dbReference type="Gene3D" id="3.30.720.50">
    <property type="match status" value="1"/>
</dbReference>
<keyword evidence="10" id="KW-1185">Reference proteome</keyword>
<evidence type="ECO:0000256" key="7">
    <source>
        <dbReference type="SAM" id="MobiDB-lite"/>
    </source>
</evidence>
<dbReference type="InterPro" id="IPR012317">
    <property type="entry name" value="Poly(ADP-ribose)pol_cat_dom"/>
</dbReference>
<feature type="domain" description="Macro" evidence="9">
    <location>
        <begin position="873"/>
        <end position="1053"/>
    </location>
</feature>
<dbReference type="Pfam" id="PF00644">
    <property type="entry name" value="PARP"/>
    <property type="match status" value="1"/>
</dbReference>
<dbReference type="PANTHER" id="PTHR14453:SF67">
    <property type="entry name" value="POLY [ADP-RIBOSE] POLYMERASE"/>
    <property type="match status" value="1"/>
</dbReference>
<dbReference type="SUPFAM" id="SSF117839">
    <property type="entry name" value="WWE domain"/>
    <property type="match status" value="1"/>
</dbReference>
<evidence type="ECO:0000256" key="4">
    <source>
        <dbReference type="ARBA" id="ARBA00023027"/>
    </source>
</evidence>
<evidence type="ECO:0000256" key="1">
    <source>
        <dbReference type="ARBA" id="ARBA00004123"/>
    </source>
</evidence>
<keyword evidence="3 6" id="KW-0808">Transferase</keyword>
<dbReference type="CDD" id="cd02903">
    <property type="entry name" value="Macro_BAL-like"/>
    <property type="match status" value="1"/>
</dbReference>
<evidence type="ECO:0000256" key="3">
    <source>
        <dbReference type="ARBA" id="ARBA00022679"/>
    </source>
</evidence>
<comment type="subcellular location">
    <subcellularLocation>
        <location evidence="1">Nucleus</location>
    </subcellularLocation>
</comment>
<dbReference type="SUPFAM" id="SSF52949">
    <property type="entry name" value="Macro domain-like"/>
    <property type="match status" value="3"/>
</dbReference>
<dbReference type="EC" id="2.4.2.-" evidence="6"/>
<evidence type="ECO:0000259" key="8">
    <source>
        <dbReference type="PROSITE" id="PS51059"/>
    </source>
</evidence>
<evidence type="ECO:0000256" key="6">
    <source>
        <dbReference type="RuleBase" id="RU362114"/>
    </source>
</evidence>
<dbReference type="CDD" id="cd01439">
    <property type="entry name" value="TCCD_inducible_PARP_like"/>
    <property type="match status" value="1"/>
</dbReference>
<feature type="domain" description="PARP catalytic" evidence="8">
    <location>
        <begin position="1697"/>
        <end position="1895"/>
    </location>
</feature>
<keyword evidence="4 6" id="KW-0520">NAD</keyword>
<dbReference type="PANTHER" id="PTHR14453">
    <property type="entry name" value="PARP/ZINC FINGER CCCH TYPE DOMAIN CONTAINING PROTEIN"/>
    <property type="match status" value="1"/>
</dbReference>
<sequence length="1895" mass="214916">MANANKTDPFEHLSSNNQLSDDQLKPEEISSFLTDEYKRIEMCSKQKSNVPKFPKIVSSDTKRPHVREIVEPDDFDENGQITEADLNTRIANPTHDRRLPPIKPRVPRSPVISFEHDSPLTAIEQDTRHTELELLDRSESTTPSECLDYSDEYNQNSVIISNLPIGQSETHLKTYLESKGFSDVEVNVYLLSNRAYVKYSSYSGYEECRIFGKKDILEGQEITLLEPDCRRLFVKQSVNKNEIERVLITTLSKRFPEMKLKSVTYEDEAAYVVTFRKQSQELDQLIKELEANEDFGNSISWQRLEKTTCLAITGIPTHLTLTDVHKLRYSHEATDVKWTMADRTAFLYFKESIGMEMVIRKIQRAKNNERITVQPQYSFYKFPKVILSNLKVSFNKHIFSHVNNHLGYREQFDTIIAKAKAKIVTMDDDGNLTLEFDVFGSTQSDHLEMVERKEWCERSLCAFISNYTLIEVDIPEDIDLDVIKSKTSVISSQATQIEVHFTDNLIRLVGLNNSVDAAKLTLFEIIDEEQFGIEATTITLDLPAKKWEVVKRKNLLNFLPANIVVTTEEIKSDQRNMKLILSGPRKEIRINKDRVTNTINQEVCECRYTIPSVIRLSFPQGFNIEQYLIQKFSQENVSTIISMEDEWDVLTMGTESDLIKSSAKIRSIFHKDFKRVISGVRQRELLEKEVFRNIIREINNRGDIQVLVNPENNKILIRGIAEKVNEKQRDVQKFLTENEIKESQMKFHPAKLDFLDQHNKESLIRLQEELDNDFVKITVAQGIITLRGTSRGLKTARAKIDSMNRAILESSVNVEGKTAMFDKGTESTIIKSIHQQYPCIMNVIRTDEQLATINPATILRLEQENEMENENRPPTNVLHLSQGKSITLVKGNIAKENVDVIVNNTSSDLNLQGGVSRILSKAAGPNLKKMCEGLLQSHGGSIPVHGVDTPGYNLHCKRIYHIITPGKNDEEGLRRVIQHSLTFASKSGYTSISIPAIGTRVNNFPRDVVARSMYEEAVNFYNDTPSTSLKDIRLVVFDSLSIAAFELELGRRLGSSIMAATESAPPCSKTATHDTITVGGTRIYVYEGDIIKEQVDCIANTISHELGYGQLGQRLVQLGGEEIHSELQQKGLNNPTMVITTGPGTLQFKRIYHTKIPTDNQMKDSVLKCLTLAETDGMTSIALPAIGTGSAKRNVIDVARGMLDGIVEYAVRSSPTCLRSIKIVIWPVTPSHLQPFLNALQEKHTALTGVFAMSTFPGSSVVSAEDDVNDYFEDTSKLKATESAPPCSKTATHDTITVGGTQIYVYEGDIIKEQVDSIANTISHELGYGQLGQRLVQLGGEEIHSELQQKGQNNPAMVITTGPGTLQFKRIYHTKIPTNDQMKDSVLKCLTLAETDGMTSIALPAIGTGSAKRNVIGVARGMLDGIVEYAVRSSPTCLRSIKIVIWPVTPSHLQPFLNALQEKHTALTGVFATSTFPGSSVVSAEDDFDDYFEDTSKLKDTLVSILGKYIVTHRALFEIKIFAGEQNVIDTVKDEIQDAIRNFKSHDKEFNNELIGKLKKEDIIELEETASKCDITITVDVEKSTISITGDDVKDELFEDFTSVFNKITKRIKQRRKREKASAMAEKVQWYYIDEPGEKYIAFDKMDNFALEKHAGTKKNKLKCELLGQNACVSYKNKFAIFGTRKLQLVRRSQTELDLPPYWKEVRNDDVIVEDINNTSDEYQEAYKLFFDTLGSFRTRCKVIKIQRVQNPWRYRQYMTSRRKFEDREYEKRLFHGTHADNVTYINRENFNRSYQATNVGARFGQGSYFAKDSEYSIPYSQKDSNDTRLIMYLVRVLVGEYARGNLNMKAPPVKDTRTQTKYDSTVDDPANPTIFVVYDDTFAYPEFIIHFEIR</sequence>
<evidence type="ECO:0000259" key="9">
    <source>
        <dbReference type="PROSITE" id="PS51154"/>
    </source>
</evidence>
<feature type="domain" description="Macro" evidence="9">
    <location>
        <begin position="1070"/>
        <end position="1244"/>
    </location>
</feature>
<dbReference type="GeneID" id="102806315"/>
<dbReference type="RefSeq" id="XP_006814558.1">
    <property type="nucleotide sequence ID" value="XM_006814495.1"/>
</dbReference>
<gene>
    <name evidence="11" type="primary">LOC102806315</name>
</gene>
<dbReference type="InterPro" id="IPR002589">
    <property type="entry name" value="Macro_dom"/>
</dbReference>
<reference evidence="11" key="1">
    <citation type="submission" date="2025-08" db="UniProtKB">
        <authorList>
            <consortium name="RefSeq"/>
        </authorList>
    </citation>
    <scope>IDENTIFICATION</scope>
    <source>
        <tissue evidence="11">Testes</tissue>
    </source>
</reference>
<organism evidence="10 11">
    <name type="scientific">Saccoglossus kowalevskii</name>
    <name type="common">Acorn worm</name>
    <dbReference type="NCBI Taxonomy" id="10224"/>
    <lineage>
        <taxon>Eukaryota</taxon>
        <taxon>Metazoa</taxon>
        <taxon>Hemichordata</taxon>
        <taxon>Enteropneusta</taxon>
        <taxon>Harrimaniidae</taxon>
        <taxon>Saccoglossus</taxon>
    </lineage>
</organism>
<proteinExistence type="predicted"/>
<protein>
    <recommendedName>
        <fullName evidence="6">Poly [ADP-ribose] polymerase</fullName>
        <shortName evidence="6">PARP</shortName>
        <ecNumber evidence="6">2.4.2.-</ecNumber>
    </recommendedName>
</protein>
<dbReference type="PROSITE" id="PS51154">
    <property type="entry name" value="MACRO"/>
    <property type="match status" value="3"/>
</dbReference>
<evidence type="ECO:0000256" key="5">
    <source>
        <dbReference type="ARBA" id="ARBA00023242"/>
    </source>
</evidence>
<keyword evidence="2 6" id="KW-0328">Glycosyltransferase</keyword>
<evidence type="ECO:0000313" key="10">
    <source>
        <dbReference type="Proteomes" id="UP000694865"/>
    </source>
</evidence>
<dbReference type="SMART" id="SM00506">
    <property type="entry name" value="A1pp"/>
    <property type="match status" value="3"/>
</dbReference>
<dbReference type="Gene3D" id="3.90.228.10">
    <property type="match status" value="1"/>
</dbReference>
<feature type="domain" description="Macro" evidence="9">
    <location>
        <begin position="1290"/>
        <end position="1464"/>
    </location>
</feature>
<feature type="region of interest" description="Disordered" evidence="7">
    <location>
        <begin position="1"/>
        <end position="27"/>
    </location>
</feature>
<name>A0ABM0M3G7_SACKO</name>
<keyword evidence="5" id="KW-0539">Nucleus</keyword>
<evidence type="ECO:0000313" key="11">
    <source>
        <dbReference type="RefSeq" id="XP_006814558.1"/>
    </source>
</evidence>
<evidence type="ECO:0000256" key="2">
    <source>
        <dbReference type="ARBA" id="ARBA00022676"/>
    </source>
</evidence>
<dbReference type="Gene3D" id="3.40.220.10">
    <property type="entry name" value="Leucine Aminopeptidase, subunit E, domain 1"/>
    <property type="match status" value="3"/>
</dbReference>
<accession>A0ABM0M3G7</accession>
<dbReference type="PROSITE" id="PS51059">
    <property type="entry name" value="PARP_CATALYTIC"/>
    <property type="match status" value="1"/>
</dbReference>
<dbReference type="Proteomes" id="UP000694865">
    <property type="component" value="Unplaced"/>
</dbReference>
<dbReference type="InterPro" id="IPR037197">
    <property type="entry name" value="WWE_dom_sf"/>
</dbReference>
<dbReference type="InterPro" id="IPR043472">
    <property type="entry name" value="Macro_dom-like"/>
</dbReference>
<dbReference type="Pfam" id="PF01661">
    <property type="entry name" value="Macro"/>
    <property type="match status" value="3"/>
</dbReference>
<dbReference type="SUPFAM" id="SSF56399">
    <property type="entry name" value="ADP-ribosylation"/>
    <property type="match status" value="1"/>
</dbReference>
<dbReference type="InterPro" id="IPR052056">
    <property type="entry name" value="Mono-ARTD/PARP"/>
</dbReference>